<name>A0A9P0BA71_BRAAE</name>
<feature type="transmembrane region" description="Helical" evidence="7">
    <location>
        <begin position="163"/>
        <end position="182"/>
    </location>
</feature>
<dbReference type="InterPro" id="IPR050382">
    <property type="entry name" value="MFS_Na/Anion_cotransporter"/>
</dbReference>
<feature type="transmembrane region" description="Helical" evidence="7">
    <location>
        <begin position="46"/>
        <end position="65"/>
    </location>
</feature>
<evidence type="ECO:0000256" key="4">
    <source>
        <dbReference type="ARBA" id="ARBA00022847"/>
    </source>
</evidence>
<evidence type="ECO:0000313" key="9">
    <source>
        <dbReference type="EMBL" id="CAH0557662.1"/>
    </source>
</evidence>
<organism evidence="9 10">
    <name type="scientific">Brassicogethes aeneus</name>
    <name type="common">Rape pollen beetle</name>
    <name type="synonym">Meligethes aeneus</name>
    <dbReference type="NCBI Taxonomy" id="1431903"/>
    <lineage>
        <taxon>Eukaryota</taxon>
        <taxon>Metazoa</taxon>
        <taxon>Ecdysozoa</taxon>
        <taxon>Arthropoda</taxon>
        <taxon>Hexapoda</taxon>
        <taxon>Insecta</taxon>
        <taxon>Pterygota</taxon>
        <taxon>Neoptera</taxon>
        <taxon>Endopterygota</taxon>
        <taxon>Coleoptera</taxon>
        <taxon>Polyphaga</taxon>
        <taxon>Cucujiformia</taxon>
        <taxon>Nitidulidae</taxon>
        <taxon>Meligethinae</taxon>
        <taxon>Brassicogethes</taxon>
    </lineage>
</organism>
<dbReference type="SUPFAM" id="SSF103473">
    <property type="entry name" value="MFS general substrate transporter"/>
    <property type="match status" value="1"/>
</dbReference>
<feature type="domain" description="Major facilitator superfamily (MFS) profile" evidence="8">
    <location>
        <begin position="1"/>
        <end position="421"/>
    </location>
</feature>
<feature type="transmembrane region" description="Helical" evidence="7">
    <location>
        <begin position="327"/>
        <end position="349"/>
    </location>
</feature>
<keyword evidence="4" id="KW-0769">Symport</keyword>
<keyword evidence="2" id="KW-0813">Transport</keyword>
<feature type="transmembrane region" description="Helical" evidence="7">
    <location>
        <begin position="398"/>
        <end position="417"/>
    </location>
</feature>
<proteinExistence type="predicted"/>
<keyword evidence="5 7" id="KW-1133">Transmembrane helix</keyword>
<dbReference type="InterPro" id="IPR011701">
    <property type="entry name" value="MFS"/>
</dbReference>
<dbReference type="FunFam" id="1.20.1250.20:FF:000157">
    <property type="entry name" value="Inorganic phosphate cotransporter"/>
    <property type="match status" value="1"/>
</dbReference>
<evidence type="ECO:0000256" key="6">
    <source>
        <dbReference type="ARBA" id="ARBA00023136"/>
    </source>
</evidence>
<evidence type="ECO:0000256" key="2">
    <source>
        <dbReference type="ARBA" id="ARBA00022448"/>
    </source>
</evidence>
<dbReference type="InterPro" id="IPR036259">
    <property type="entry name" value="MFS_trans_sf"/>
</dbReference>
<accession>A0A9P0BA71</accession>
<dbReference type="FunFam" id="1.20.1250.20:FF:000003">
    <property type="entry name" value="Solute carrier family 17 member 3"/>
    <property type="match status" value="1"/>
</dbReference>
<dbReference type="OrthoDB" id="2985014at2759"/>
<dbReference type="AlphaFoldDB" id="A0A9P0BA71"/>
<dbReference type="GO" id="GO:0016020">
    <property type="term" value="C:membrane"/>
    <property type="evidence" value="ECO:0007669"/>
    <property type="project" value="UniProtKB-SubCell"/>
</dbReference>
<dbReference type="Pfam" id="PF07690">
    <property type="entry name" value="MFS_1"/>
    <property type="match status" value="1"/>
</dbReference>
<evidence type="ECO:0000313" key="10">
    <source>
        <dbReference type="Proteomes" id="UP001154078"/>
    </source>
</evidence>
<feature type="transmembrane region" description="Helical" evidence="7">
    <location>
        <begin position="266"/>
        <end position="288"/>
    </location>
</feature>
<dbReference type="PANTHER" id="PTHR11662:SF411">
    <property type="entry name" value="GH05102P"/>
    <property type="match status" value="1"/>
</dbReference>
<dbReference type="InterPro" id="IPR020846">
    <property type="entry name" value="MFS_dom"/>
</dbReference>
<feature type="transmembrane region" description="Helical" evidence="7">
    <location>
        <begin position="137"/>
        <end position="157"/>
    </location>
</feature>
<sequence length="448" mass="50357">MASTGFMVNFMLRVNISIAIVDMIEHSNITSNYTRFNWTPLQKNEILGIFYWGYTASVLVGGRLSEIYGTRLIFGNGIFLASITTIFFPLCCKVDYYLALVARFLMGIFLGVLFSSILPIAVHWVPPLDRSKFSSNLMAQGLGVAITLPVCGYLITYLGWESVFYSTGAVGLIWSITWYFTIYDSPDLHPRISFEEKSNIKNRMVLEVVDKGKKPKKVPWKSILTSLPVWSIMIAQNGNTFYLFPYINQLPTYMNDVLNLKISDNGLFSCLPFIGQYAFACIGCYIADKLRKSKQVSTKTTRKIFIAFAFFIPSTLMLILGCFKLHYLIAISILTLIHSFKGCISASYIANAMDIAPNFTGTLFGISMVMGSMTGWVGNKMVGLLTKEVSDFETWRTVFITIALVSSAGGFFFFVFVSGDVQKWNQEENDEEDLDIEPLKASILPKRT</sequence>
<dbReference type="Gene3D" id="1.20.1250.20">
    <property type="entry name" value="MFS general substrate transporter like domains"/>
    <property type="match status" value="2"/>
</dbReference>
<keyword evidence="10" id="KW-1185">Reference proteome</keyword>
<feature type="transmembrane region" description="Helical" evidence="7">
    <location>
        <begin position="223"/>
        <end position="246"/>
    </location>
</feature>
<dbReference type="GO" id="GO:0015293">
    <property type="term" value="F:symporter activity"/>
    <property type="evidence" value="ECO:0007669"/>
    <property type="project" value="UniProtKB-KW"/>
</dbReference>
<feature type="transmembrane region" description="Helical" evidence="7">
    <location>
        <begin position="361"/>
        <end position="378"/>
    </location>
</feature>
<evidence type="ECO:0000256" key="3">
    <source>
        <dbReference type="ARBA" id="ARBA00022692"/>
    </source>
</evidence>
<dbReference type="GO" id="GO:0006820">
    <property type="term" value="P:monoatomic anion transport"/>
    <property type="evidence" value="ECO:0007669"/>
    <property type="project" value="TreeGrafter"/>
</dbReference>
<evidence type="ECO:0000256" key="7">
    <source>
        <dbReference type="SAM" id="Phobius"/>
    </source>
</evidence>
<reference evidence="9" key="1">
    <citation type="submission" date="2021-12" db="EMBL/GenBank/DDBJ databases">
        <authorList>
            <person name="King R."/>
        </authorList>
    </citation>
    <scope>NUCLEOTIDE SEQUENCE</scope>
</reference>
<evidence type="ECO:0000256" key="1">
    <source>
        <dbReference type="ARBA" id="ARBA00004141"/>
    </source>
</evidence>
<gene>
    <name evidence="9" type="ORF">MELIAE_LOCUS8332</name>
</gene>
<comment type="subcellular location">
    <subcellularLocation>
        <location evidence="1">Membrane</location>
        <topology evidence="1">Multi-pass membrane protein</topology>
    </subcellularLocation>
</comment>
<keyword evidence="6 7" id="KW-0472">Membrane</keyword>
<evidence type="ECO:0000256" key="5">
    <source>
        <dbReference type="ARBA" id="ARBA00022989"/>
    </source>
</evidence>
<keyword evidence="3 7" id="KW-0812">Transmembrane</keyword>
<dbReference type="PANTHER" id="PTHR11662">
    <property type="entry name" value="SOLUTE CARRIER FAMILY 17"/>
    <property type="match status" value="1"/>
</dbReference>
<feature type="transmembrane region" description="Helical" evidence="7">
    <location>
        <begin position="300"/>
        <end position="321"/>
    </location>
</feature>
<protein>
    <recommendedName>
        <fullName evidence="8">Major facilitator superfamily (MFS) profile domain-containing protein</fullName>
    </recommendedName>
</protein>
<dbReference type="PROSITE" id="PS50850">
    <property type="entry name" value="MFS"/>
    <property type="match status" value="1"/>
</dbReference>
<evidence type="ECO:0000259" key="8">
    <source>
        <dbReference type="PROSITE" id="PS50850"/>
    </source>
</evidence>
<dbReference type="EMBL" id="OV121136">
    <property type="protein sequence ID" value="CAH0557662.1"/>
    <property type="molecule type" value="Genomic_DNA"/>
</dbReference>
<feature type="transmembrane region" description="Helical" evidence="7">
    <location>
        <begin position="72"/>
        <end position="90"/>
    </location>
</feature>
<feature type="transmembrane region" description="Helical" evidence="7">
    <location>
        <begin position="96"/>
        <end position="125"/>
    </location>
</feature>
<dbReference type="Proteomes" id="UP001154078">
    <property type="component" value="Chromosome 5"/>
</dbReference>